<feature type="compositionally biased region" description="Pro residues" evidence="1">
    <location>
        <begin position="269"/>
        <end position="287"/>
    </location>
</feature>
<proteinExistence type="predicted"/>
<name>A0AAD8PZC4_9PEZI</name>
<dbReference type="RefSeq" id="XP_060413844.1">
    <property type="nucleotide sequence ID" value="XM_060563728.1"/>
</dbReference>
<sequence>MRGANTSVLVLSGLAALTKAREVKVDEVPVECATICGPIVELTYKCDIDGSFDELKRRKLDGPPANPPPPEKRQAGKHGSGVGRHGVARRHHRRPPQDGDGGGDESTSARRQRAAPTAADAQQAGETTPYSEHAHTHSSSACDHVVTATVEHIDVLDEHFDEYIHKVHSYELFDNENAHEDDHLHDELHDEPHDIKNTNKCPPAIFATSTTSGTPAFPASISHLDRLPDDAAAGGNRTDTGSATGTVYSGSIRSATGNTTTSTAAIQLPTPPQQSPPQSPSSDPVPQPVVGGDPKKQPSQDEIRENAERDCTCTNKSFDVQLLAGLCQSCIRKSGNRADSLDIIMIQCNFTGADYTPKKDRLVDGIRVEAQKPFLSSSGNVLAGTGKFKPGIAAAAAALVSLVAGMALFV</sequence>
<feature type="compositionally biased region" description="Basic and acidic residues" evidence="1">
    <location>
        <begin position="293"/>
        <end position="304"/>
    </location>
</feature>
<feature type="region of interest" description="Disordered" evidence="1">
    <location>
        <begin position="227"/>
        <end position="304"/>
    </location>
</feature>
<organism evidence="3 4">
    <name type="scientific">Colletotrichum navitas</name>
    <dbReference type="NCBI Taxonomy" id="681940"/>
    <lineage>
        <taxon>Eukaryota</taxon>
        <taxon>Fungi</taxon>
        <taxon>Dikarya</taxon>
        <taxon>Ascomycota</taxon>
        <taxon>Pezizomycotina</taxon>
        <taxon>Sordariomycetes</taxon>
        <taxon>Hypocreomycetidae</taxon>
        <taxon>Glomerellales</taxon>
        <taxon>Glomerellaceae</taxon>
        <taxon>Colletotrichum</taxon>
        <taxon>Colletotrichum graminicola species complex</taxon>
    </lineage>
</organism>
<feature type="compositionally biased region" description="Low complexity" evidence="1">
    <location>
        <begin position="114"/>
        <end position="124"/>
    </location>
</feature>
<dbReference type="Proteomes" id="UP001230504">
    <property type="component" value="Unassembled WGS sequence"/>
</dbReference>
<comment type="caution">
    <text evidence="3">The sequence shown here is derived from an EMBL/GenBank/DDBJ whole genome shotgun (WGS) entry which is preliminary data.</text>
</comment>
<evidence type="ECO:0000313" key="4">
    <source>
        <dbReference type="Proteomes" id="UP001230504"/>
    </source>
</evidence>
<feature type="region of interest" description="Disordered" evidence="1">
    <location>
        <begin position="56"/>
        <end position="138"/>
    </location>
</feature>
<feature type="signal peptide" evidence="2">
    <location>
        <begin position="1"/>
        <end position="20"/>
    </location>
</feature>
<dbReference type="EMBL" id="JAHLJV010000032">
    <property type="protein sequence ID" value="KAK1590350.1"/>
    <property type="molecule type" value="Genomic_DNA"/>
</dbReference>
<evidence type="ECO:0000256" key="1">
    <source>
        <dbReference type="SAM" id="MobiDB-lite"/>
    </source>
</evidence>
<feature type="compositionally biased region" description="Polar residues" evidence="1">
    <location>
        <begin position="237"/>
        <end position="253"/>
    </location>
</feature>
<keyword evidence="4" id="KW-1185">Reference proteome</keyword>
<protein>
    <submittedName>
        <fullName evidence="3">Uncharacterized protein</fullName>
    </submittedName>
</protein>
<accession>A0AAD8PZC4</accession>
<feature type="compositionally biased region" description="Low complexity" evidence="1">
    <location>
        <begin position="254"/>
        <end position="265"/>
    </location>
</feature>
<keyword evidence="2" id="KW-0732">Signal</keyword>
<evidence type="ECO:0000313" key="3">
    <source>
        <dbReference type="EMBL" id="KAK1590350.1"/>
    </source>
</evidence>
<reference evidence="3" key="1">
    <citation type="submission" date="2021-06" db="EMBL/GenBank/DDBJ databases">
        <title>Comparative genomics, transcriptomics and evolutionary studies reveal genomic signatures of adaptation to plant cell wall in hemibiotrophic fungi.</title>
        <authorList>
            <consortium name="DOE Joint Genome Institute"/>
            <person name="Baroncelli R."/>
            <person name="Diaz J.F."/>
            <person name="Benocci T."/>
            <person name="Peng M."/>
            <person name="Battaglia E."/>
            <person name="Haridas S."/>
            <person name="Andreopoulos W."/>
            <person name="Labutti K."/>
            <person name="Pangilinan J."/>
            <person name="Floch G.L."/>
            <person name="Makela M.R."/>
            <person name="Henrissat B."/>
            <person name="Grigoriev I.V."/>
            <person name="Crouch J.A."/>
            <person name="De Vries R.P."/>
            <person name="Sukno S.A."/>
            <person name="Thon M.R."/>
        </authorList>
    </citation>
    <scope>NUCLEOTIDE SEQUENCE</scope>
    <source>
        <strain evidence="3">CBS 125086</strain>
    </source>
</reference>
<gene>
    <name evidence="3" type="ORF">LY79DRAFT_670042</name>
</gene>
<dbReference type="GeneID" id="85447968"/>
<evidence type="ECO:0000256" key="2">
    <source>
        <dbReference type="SAM" id="SignalP"/>
    </source>
</evidence>
<feature type="chain" id="PRO_5041938959" evidence="2">
    <location>
        <begin position="21"/>
        <end position="410"/>
    </location>
</feature>
<dbReference type="AlphaFoldDB" id="A0AAD8PZC4"/>